<protein>
    <submittedName>
        <fullName evidence="2">Uncharacterized protein</fullName>
    </submittedName>
</protein>
<evidence type="ECO:0000313" key="3">
    <source>
        <dbReference type="Proteomes" id="UP000230233"/>
    </source>
</evidence>
<proteinExistence type="predicted"/>
<evidence type="ECO:0000313" key="2">
    <source>
        <dbReference type="EMBL" id="PIC32596.1"/>
    </source>
</evidence>
<name>A0A2G5U056_9PELO</name>
<keyword evidence="3" id="KW-1185">Reference proteome</keyword>
<sequence length="129" mass="14961">MTPIRIITDAHQKDPRRPKTQDPITKDQILQHDAPIAKITRYYCTKHPKPEKLLTKSNREATLTQSSRTLMKPERINKLSILTSVAVKQQENPCIEVVRGAVRQHHRRLIILEFDEESTKTNDKKTITT</sequence>
<gene>
    <name evidence="2" type="primary">Cnig_chr_IV.g12864</name>
    <name evidence="2" type="ORF">B9Z55_012864</name>
</gene>
<dbReference type="Proteomes" id="UP000230233">
    <property type="component" value="Chromosome IV"/>
</dbReference>
<feature type="compositionally biased region" description="Basic and acidic residues" evidence="1">
    <location>
        <begin position="8"/>
        <end position="20"/>
    </location>
</feature>
<reference evidence="3" key="1">
    <citation type="submission" date="2017-10" db="EMBL/GenBank/DDBJ databases">
        <title>Rapid genome shrinkage in a self-fertile nematode reveals novel sperm competition proteins.</title>
        <authorList>
            <person name="Yin D."/>
            <person name="Schwarz E.M."/>
            <person name="Thomas C.G."/>
            <person name="Felde R.L."/>
            <person name="Korf I.F."/>
            <person name="Cutter A.D."/>
            <person name="Schartner C.M."/>
            <person name="Ralston E.J."/>
            <person name="Meyer B.J."/>
            <person name="Haag E.S."/>
        </authorList>
    </citation>
    <scope>NUCLEOTIDE SEQUENCE [LARGE SCALE GENOMIC DNA]</scope>
    <source>
        <strain evidence="3">JU1422</strain>
    </source>
</reference>
<accession>A0A2G5U056</accession>
<organism evidence="2 3">
    <name type="scientific">Caenorhabditis nigoni</name>
    <dbReference type="NCBI Taxonomy" id="1611254"/>
    <lineage>
        <taxon>Eukaryota</taxon>
        <taxon>Metazoa</taxon>
        <taxon>Ecdysozoa</taxon>
        <taxon>Nematoda</taxon>
        <taxon>Chromadorea</taxon>
        <taxon>Rhabditida</taxon>
        <taxon>Rhabditina</taxon>
        <taxon>Rhabditomorpha</taxon>
        <taxon>Rhabditoidea</taxon>
        <taxon>Rhabditidae</taxon>
        <taxon>Peloderinae</taxon>
        <taxon>Caenorhabditis</taxon>
    </lineage>
</organism>
<dbReference type="AlphaFoldDB" id="A0A2G5U056"/>
<feature type="region of interest" description="Disordered" evidence="1">
    <location>
        <begin position="1"/>
        <end position="27"/>
    </location>
</feature>
<dbReference type="EMBL" id="PDUG01000004">
    <property type="protein sequence ID" value="PIC32596.1"/>
    <property type="molecule type" value="Genomic_DNA"/>
</dbReference>
<comment type="caution">
    <text evidence="2">The sequence shown here is derived from an EMBL/GenBank/DDBJ whole genome shotgun (WGS) entry which is preliminary data.</text>
</comment>
<evidence type="ECO:0000256" key="1">
    <source>
        <dbReference type="SAM" id="MobiDB-lite"/>
    </source>
</evidence>